<keyword evidence="3" id="KW-1185">Reference proteome</keyword>
<feature type="compositionally biased region" description="Basic and acidic residues" evidence="1">
    <location>
        <begin position="27"/>
        <end position="40"/>
    </location>
</feature>
<comment type="caution">
    <text evidence="2">The sequence shown here is derived from an EMBL/GenBank/DDBJ whole genome shotgun (WGS) entry which is preliminary data.</text>
</comment>
<gene>
    <name evidence="2" type="ORF">FB567DRAFT_114777</name>
</gene>
<sequence length="207" mass="22622">MRCAGATCRYSDATSDAAVGQECADAVHERSRDRQSKKDAAGGSDSWHAAFKRSAQLSYRLASRTRSSWPGGSGAQSPHGFWQCFMVASQLAPDAGAHSASKLSTLPRPADMGRGLSISTTERGPGTERVTQATLAKSRSHSKKAAPRSSYSTGQAAIGLVVHDVDRRKGNVYFRFRERYRYRDILSAPPLRPFIDYEIQYCLAVEC</sequence>
<evidence type="ECO:0000256" key="1">
    <source>
        <dbReference type="SAM" id="MobiDB-lite"/>
    </source>
</evidence>
<reference evidence="2" key="1">
    <citation type="journal article" date="2021" name="Nat. Commun.">
        <title>Genetic determinants of endophytism in the Arabidopsis root mycobiome.</title>
        <authorList>
            <person name="Mesny F."/>
            <person name="Miyauchi S."/>
            <person name="Thiergart T."/>
            <person name="Pickel B."/>
            <person name="Atanasova L."/>
            <person name="Karlsson M."/>
            <person name="Huettel B."/>
            <person name="Barry K.W."/>
            <person name="Haridas S."/>
            <person name="Chen C."/>
            <person name="Bauer D."/>
            <person name="Andreopoulos W."/>
            <person name="Pangilinan J."/>
            <person name="LaButti K."/>
            <person name="Riley R."/>
            <person name="Lipzen A."/>
            <person name="Clum A."/>
            <person name="Drula E."/>
            <person name="Henrissat B."/>
            <person name="Kohler A."/>
            <person name="Grigoriev I.V."/>
            <person name="Martin F.M."/>
            <person name="Hacquard S."/>
        </authorList>
    </citation>
    <scope>NUCLEOTIDE SEQUENCE</scope>
    <source>
        <strain evidence="2">MPI-SDFR-AT-0120</strain>
    </source>
</reference>
<dbReference type="Proteomes" id="UP000813461">
    <property type="component" value="Unassembled WGS sequence"/>
</dbReference>
<dbReference type="EMBL" id="JAGMVJ010000015">
    <property type="protein sequence ID" value="KAH7080882.1"/>
    <property type="molecule type" value="Genomic_DNA"/>
</dbReference>
<feature type="region of interest" description="Disordered" evidence="1">
    <location>
        <begin position="99"/>
        <end position="150"/>
    </location>
</feature>
<organism evidence="2 3">
    <name type="scientific">Paraphoma chrysanthemicola</name>
    <dbReference type="NCBI Taxonomy" id="798071"/>
    <lineage>
        <taxon>Eukaryota</taxon>
        <taxon>Fungi</taxon>
        <taxon>Dikarya</taxon>
        <taxon>Ascomycota</taxon>
        <taxon>Pezizomycotina</taxon>
        <taxon>Dothideomycetes</taxon>
        <taxon>Pleosporomycetidae</taxon>
        <taxon>Pleosporales</taxon>
        <taxon>Pleosporineae</taxon>
        <taxon>Phaeosphaeriaceae</taxon>
        <taxon>Paraphoma</taxon>
    </lineage>
</organism>
<dbReference type="AlphaFoldDB" id="A0A8K0R2K1"/>
<name>A0A8K0R2K1_9PLEO</name>
<evidence type="ECO:0000313" key="3">
    <source>
        <dbReference type="Proteomes" id="UP000813461"/>
    </source>
</evidence>
<accession>A0A8K0R2K1</accession>
<proteinExistence type="predicted"/>
<feature type="region of interest" description="Disordered" evidence="1">
    <location>
        <begin position="27"/>
        <end position="47"/>
    </location>
</feature>
<evidence type="ECO:0000313" key="2">
    <source>
        <dbReference type="EMBL" id="KAH7080882.1"/>
    </source>
</evidence>
<protein>
    <submittedName>
        <fullName evidence="2">Uncharacterized protein</fullName>
    </submittedName>
</protein>